<name>A0A951UGW4_9NOST</name>
<evidence type="ECO:0000313" key="2">
    <source>
        <dbReference type="Proteomes" id="UP000715781"/>
    </source>
</evidence>
<gene>
    <name evidence="1" type="ORF">KME32_17520</name>
</gene>
<dbReference type="Proteomes" id="UP000715781">
    <property type="component" value="Unassembled WGS sequence"/>
</dbReference>
<proteinExistence type="predicted"/>
<reference evidence="1" key="1">
    <citation type="submission" date="2021-05" db="EMBL/GenBank/DDBJ databases">
        <authorList>
            <person name="Pietrasiak N."/>
            <person name="Ward R."/>
            <person name="Stajich J.E."/>
            <person name="Kurbessoian T."/>
        </authorList>
    </citation>
    <scope>NUCLEOTIDE SEQUENCE</scope>
    <source>
        <strain evidence="1">JT2-VF2</strain>
    </source>
</reference>
<protein>
    <submittedName>
        <fullName evidence="1">Uncharacterized protein</fullName>
    </submittedName>
</protein>
<reference evidence="1" key="2">
    <citation type="journal article" date="2022" name="Microbiol. Resour. Announc.">
        <title>Metagenome Sequencing to Explore Phylogenomics of Terrestrial Cyanobacteria.</title>
        <authorList>
            <person name="Ward R.D."/>
            <person name="Stajich J.E."/>
            <person name="Johansen J.R."/>
            <person name="Huntemann M."/>
            <person name="Clum A."/>
            <person name="Foster B."/>
            <person name="Foster B."/>
            <person name="Roux S."/>
            <person name="Palaniappan K."/>
            <person name="Varghese N."/>
            <person name="Mukherjee S."/>
            <person name="Reddy T.B.K."/>
            <person name="Daum C."/>
            <person name="Copeland A."/>
            <person name="Chen I.A."/>
            <person name="Ivanova N.N."/>
            <person name="Kyrpides N.C."/>
            <person name="Shapiro N."/>
            <person name="Eloe-Fadrosh E.A."/>
            <person name="Pietrasiak N."/>
        </authorList>
    </citation>
    <scope>NUCLEOTIDE SEQUENCE</scope>
    <source>
        <strain evidence="1">JT2-VF2</strain>
    </source>
</reference>
<accession>A0A951UGW4</accession>
<evidence type="ECO:0000313" key="1">
    <source>
        <dbReference type="EMBL" id="MBW4562909.1"/>
    </source>
</evidence>
<comment type="caution">
    <text evidence="1">The sequence shown here is derived from an EMBL/GenBank/DDBJ whole genome shotgun (WGS) entry which is preliminary data.</text>
</comment>
<dbReference type="EMBL" id="JAHHHN010000009">
    <property type="protein sequence ID" value="MBW4562909.1"/>
    <property type="molecule type" value="Genomic_DNA"/>
</dbReference>
<organism evidence="1 2">
    <name type="scientific">Mojavia pulchra JT2-VF2</name>
    <dbReference type="NCBI Taxonomy" id="287848"/>
    <lineage>
        <taxon>Bacteria</taxon>
        <taxon>Bacillati</taxon>
        <taxon>Cyanobacteriota</taxon>
        <taxon>Cyanophyceae</taxon>
        <taxon>Nostocales</taxon>
        <taxon>Nostocaceae</taxon>
    </lineage>
</organism>
<dbReference type="AlphaFoldDB" id="A0A951UGW4"/>
<sequence>MSILNFPRIHFSGWCRFHEPTGNQNKAGNIDLTTNEIYMGQKRVDSSVAPEAFYEYYSHLGIKYNREGQEDPEGIFSEAAGRDLEGNSRVSWNAKVVSTQTRFGVINTDDPLVGRAVDLWGHYNEYLATTFNQPKVVELDSASQWTRQIYAGHFTLGREASISSNHLINGGVQKVHHARWHKNNHIINFPQHWNDEEINKAAVYQFVLEKDQEHFYLNSDELDSDALVAFQETLKHEAAKGIVVQYCLFNASEPIQPNTPTWYSLVGTVGIWYGEREMATYPAGRVLHPLQDVASQNLVEGWGTLSVELFQGHLSLNMPIALPIDGRPPSHSSGPLPEHGEFYSPHDLFLFCQGIEDPLTFISVKNLQKHFYYQTSGIFDFEYLIKLSDEHWEQIFQSSLFIAIQDNQGNFIPILQEKEIIIQADRANIYLEIPSEEKGIFFDESIEIRSFIRGMPHTVNNIHLHQVYNPANFPFKVEEFKQENLPDSKEHKLCLVKCKYVENSSHFQTELEFSTNEKGRATITFRGLKSGGGRIIFAVGESENQFIQTLLEHDPFEVYDDSNQLNFWNKANVIHIKVLPHDWHLIDVPQSDVDFKLMYEHVLQFYELLYPFMNREIFSLGNKARVESFSLLSWQMCDPINRDKSYYMPPTRELSYPKALLFKKFLMNVSQIGYLPCCHKKAVKDD</sequence>